<evidence type="ECO:0000259" key="2">
    <source>
        <dbReference type="Pfam" id="PF01243"/>
    </source>
</evidence>
<evidence type="ECO:0000313" key="4">
    <source>
        <dbReference type="Proteomes" id="UP001501020"/>
    </source>
</evidence>
<comment type="caution">
    <text evidence="3">The sequence shown here is derived from an EMBL/GenBank/DDBJ whole genome shotgun (WGS) entry which is preliminary data.</text>
</comment>
<dbReference type="SUPFAM" id="SSF50475">
    <property type="entry name" value="FMN-binding split barrel"/>
    <property type="match status" value="1"/>
</dbReference>
<dbReference type="PANTHER" id="PTHR35176:SF6">
    <property type="entry name" value="HEME OXYGENASE HI_0854-RELATED"/>
    <property type="match status" value="1"/>
</dbReference>
<dbReference type="RefSeq" id="WP_344274210.1">
    <property type="nucleotide sequence ID" value="NZ_BAAAMR010000060.1"/>
</dbReference>
<dbReference type="InterPro" id="IPR012349">
    <property type="entry name" value="Split_barrel_FMN-bd"/>
</dbReference>
<dbReference type="PANTHER" id="PTHR35176">
    <property type="entry name" value="HEME OXYGENASE HI_0854-RELATED"/>
    <property type="match status" value="1"/>
</dbReference>
<protein>
    <submittedName>
        <fullName evidence="3">Pyridoxamine 5'-phosphate oxidase family protein</fullName>
    </submittedName>
</protein>
<name>A0ABN3A345_9ACTN</name>
<evidence type="ECO:0000256" key="1">
    <source>
        <dbReference type="ARBA" id="ARBA00023002"/>
    </source>
</evidence>
<evidence type="ECO:0000313" key="3">
    <source>
        <dbReference type="EMBL" id="GAA2152951.1"/>
    </source>
</evidence>
<dbReference type="Pfam" id="PF01243">
    <property type="entry name" value="PNPOx_N"/>
    <property type="match status" value="1"/>
</dbReference>
<gene>
    <name evidence="3" type="ORF">GCM10009727_59060</name>
</gene>
<proteinExistence type="predicted"/>
<dbReference type="EMBL" id="BAAAMR010000060">
    <property type="protein sequence ID" value="GAA2152951.1"/>
    <property type="molecule type" value="Genomic_DNA"/>
</dbReference>
<dbReference type="InterPro" id="IPR011576">
    <property type="entry name" value="Pyridox_Oxase_N"/>
</dbReference>
<dbReference type="InterPro" id="IPR052019">
    <property type="entry name" value="F420H2_bilvrd_red/Heme_oxyg"/>
</dbReference>
<keyword evidence="4" id="KW-1185">Reference proteome</keyword>
<keyword evidence="1" id="KW-0560">Oxidoreductase</keyword>
<reference evidence="3 4" key="1">
    <citation type="journal article" date="2019" name="Int. J. Syst. Evol. Microbiol.">
        <title>The Global Catalogue of Microorganisms (GCM) 10K type strain sequencing project: providing services to taxonomists for standard genome sequencing and annotation.</title>
        <authorList>
            <consortium name="The Broad Institute Genomics Platform"/>
            <consortium name="The Broad Institute Genome Sequencing Center for Infectious Disease"/>
            <person name="Wu L."/>
            <person name="Ma J."/>
        </authorList>
    </citation>
    <scope>NUCLEOTIDE SEQUENCE [LARGE SCALE GENOMIC DNA]</scope>
    <source>
        <strain evidence="3 4">JCM 13850</strain>
    </source>
</reference>
<feature type="domain" description="Pyridoxamine 5'-phosphate oxidase N-terminal" evidence="2">
    <location>
        <begin position="16"/>
        <end position="124"/>
    </location>
</feature>
<accession>A0ABN3A345</accession>
<sequence length="153" mass="16804">MATWQQFEQEAADLAATVRARFEAQKTHVLATLRRDGSPRVSGSEVDFQGADLSFGSMLHAVKAHDLRRDGRCAIHAHPADPEHGGDAKVAGVAVEITDPEEKRAHTTGDEPPGDFHAFRLDLREAVLTSVEGDELVIRTWHPGEAVRTVHRK</sequence>
<dbReference type="Gene3D" id="2.30.110.10">
    <property type="entry name" value="Electron Transport, Fmn-binding Protein, Chain A"/>
    <property type="match status" value="1"/>
</dbReference>
<dbReference type="Proteomes" id="UP001501020">
    <property type="component" value="Unassembled WGS sequence"/>
</dbReference>
<organism evidence="3 4">
    <name type="scientific">Actinomadura napierensis</name>
    <dbReference type="NCBI Taxonomy" id="267854"/>
    <lineage>
        <taxon>Bacteria</taxon>
        <taxon>Bacillati</taxon>
        <taxon>Actinomycetota</taxon>
        <taxon>Actinomycetes</taxon>
        <taxon>Streptosporangiales</taxon>
        <taxon>Thermomonosporaceae</taxon>
        <taxon>Actinomadura</taxon>
    </lineage>
</organism>